<dbReference type="HOGENOM" id="CLU_480183_0_0_1"/>
<evidence type="ECO:0000313" key="3">
    <source>
        <dbReference type="EnsemblProtists" id="EKX38073"/>
    </source>
</evidence>
<dbReference type="GeneID" id="17294780"/>
<feature type="region of interest" description="Disordered" evidence="1">
    <location>
        <begin position="33"/>
        <end position="67"/>
    </location>
</feature>
<dbReference type="EMBL" id="JH993052">
    <property type="protein sequence ID" value="EKX38073.1"/>
    <property type="molecule type" value="Genomic_DNA"/>
</dbReference>
<evidence type="ECO:0000256" key="1">
    <source>
        <dbReference type="SAM" id="MobiDB-lite"/>
    </source>
</evidence>
<protein>
    <submittedName>
        <fullName evidence="2 3">Uncharacterized protein</fullName>
    </submittedName>
</protein>
<reference evidence="4" key="2">
    <citation type="submission" date="2012-11" db="EMBL/GenBank/DDBJ databases">
        <authorList>
            <person name="Kuo A."/>
            <person name="Curtis B.A."/>
            <person name="Tanifuji G."/>
            <person name="Burki F."/>
            <person name="Gruber A."/>
            <person name="Irimia M."/>
            <person name="Maruyama S."/>
            <person name="Arias M.C."/>
            <person name="Ball S.G."/>
            <person name="Gile G.H."/>
            <person name="Hirakawa Y."/>
            <person name="Hopkins J.F."/>
            <person name="Rensing S.A."/>
            <person name="Schmutz J."/>
            <person name="Symeonidi A."/>
            <person name="Elias M."/>
            <person name="Eveleigh R.J."/>
            <person name="Herman E.K."/>
            <person name="Klute M.J."/>
            <person name="Nakayama T."/>
            <person name="Obornik M."/>
            <person name="Reyes-Prieto A."/>
            <person name="Armbrust E.V."/>
            <person name="Aves S.J."/>
            <person name="Beiko R.G."/>
            <person name="Coutinho P."/>
            <person name="Dacks J.B."/>
            <person name="Durnford D.G."/>
            <person name="Fast N.M."/>
            <person name="Green B.R."/>
            <person name="Grisdale C."/>
            <person name="Hempe F."/>
            <person name="Henrissat B."/>
            <person name="Hoppner M.P."/>
            <person name="Ishida K.-I."/>
            <person name="Kim E."/>
            <person name="Koreny L."/>
            <person name="Kroth P.G."/>
            <person name="Liu Y."/>
            <person name="Malik S.-B."/>
            <person name="Maier U.G."/>
            <person name="McRose D."/>
            <person name="Mock T."/>
            <person name="Neilson J.A."/>
            <person name="Onodera N.T."/>
            <person name="Poole A.M."/>
            <person name="Pritham E.J."/>
            <person name="Richards T.A."/>
            <person name="Rocap G."/>
            <person name="Roy S.W."/>
            <person name="Sarai C."/>
            <person name="Schaack S."/>
            <person name="Shirato S."/>
            <person name="Slamovits C.H."/>
            <person name="Spencer D.F."/>
            <person name="Suzuki S."/>
            <person name="Worden A.Z."/>
            <person name="Zauner S."/>
            <person name="Barry K."/>
            <person name="Bell C."/>
            <person name="Bharti A.K."/>
            <person name="Crow J.A."/>
            <person name="Grimwood J."/>
            <person name="Kramer R."/>
            <person name="Lindquist E."/>
            <person name="Lucas S."/>
            <person name="Salamov A."/>
            <person name="McFadden G.I."/>
            <person name="Lane C.E."/>
            <person name="Keeling P.J."/>
            <person name="Gray M.W."/>
            <person name="Grigoriev I.V."/>
            <person name="Archibald J.M."/>
        </authorList>
    </citation>
    <scope>NUCLEOTIDE SEQUENCE</scope>
    <source>
        <strain evidence="4">CCMP2712</strain>
    </source>
</reference>
<proteinExistence type="predicted"/>
<dbReference type="RefSeq" id="XP_005825053.1">
    <property type="nucleotide sequence ID" value="XM_005824996.1"/>
</dbReference>
<dbReference type="AlphaFoldDB" id="L1IP78"/>
<feature type="compositionally biased region" description="Basic and acidic residues" evidence="1">
    <location>
        <begin position="58"/>
        <end position="67"/>
    </location>
</feature>
<evidence type="ECO:0000313" key="2">
    <source>
        <dbReference type="EMBL" id="EKX38073.1"/>
    </source>
</evidence>
<name>L1IP78_GUITC</name>
<dbReference type="Proteomes" id="UP000011087">
    <property type="component" value="Unassembled WGS sequence"/>
</dbReference>
<organism evidence="2">
    <name type="scientific">Guillardia theta (strain CCMP2712)</name>
    <name type="common">Cryptophyte</name>
    <dbReference type="NCBI Taxonomy" id="905079"/>
    <lineage>
        <taxon>Eukaryota</taxon>
        <taxon>Cryptophyceae</taxon>
        <taxon>Pyrenomonadales</taxon>
        <taxon>Geminigeraceae</taxon>
        <taxon>Guillardia</taxon>
    </lineage>
</organism>
<sequence length="568" mass="63530">MLNPYTMSASEAGLLGDIGAKDHENVVGALASLSAAPSHARQRRGAASSSPAKASHQHQGDGKARDEVLERAAKLKESAETLLSDEKQLRNKEKSMARAAQADLLKYQHLISSARRSHVARRHRATPKKESMAKDIARMVIQDLEPKIEKEDAKISNLQMKMQSLGQHVDTTAKAADAPDAKNKFPPAFPDHWHHSAVAKRTTLKQPATSFDRELKDFLRPSKAAALEPRVHGHRKSMADYLLVNATKEEIGQGAPGDGEETTWFHPEHKGSPCSVSGNCNHNLPFKLQDHEYWREKYLAKYRDQPEGEEGKGEKVGEEAEKRALGNEVVMRSLDDFVTPNDAYVHNLLTSGAYGVDHFGHMPPKSEKNEDLMYGRGFKKYVRDVWGKELQEPGKGGMKAMYRDGDYNKVGDEVIGGEDKEVPIGLTMPEFPGTDHDHFDHWKWDSSMNQELLNGAYWRHLRKDGFMDRVMPADEAHLSKIGASHDRKPLTDFVLGSWNQGFGYGPTKKDPQPFIRARKETHGADHMHRVFTGTHESIEERKGVVRNMEDVGANFKGGKVQLHTKGRA</sequence>
<reference evidence="3" key="3">
    <citation type="submission" date="2015-06" db="UniProtKB">
        <authorList>
            <consortium name="EnsemblProtists"/>
        </authorList>
    </citation>
    <scope>IDENTIFICATION</scope>
</reference>
<evidence type="ECO:0000313" key="4">
    <source>
        <dbReference type="Proteomes" id="UP000011087"/>
    </source>
</evidence>
<dbReference type="KEGG" id="gtt:GUITHDRAFT_115833"/>
<dbReference type="EnsemblProtists" id="EKX38073">
    <property type="protein sequence ID" value="EKX38073"/>
    <property type="gene ID" value="GUITHDRAFT_115833"/>
</dbReference>
<accession>L1IP78</accession>
<gene>
    <name evidence="2" type="ORF">GUITHDRAFT_115833</name>
</gene>
<reference evidence="2 4" key="1">
    <citation type="journal article" date="2012" name="Nature">
        <title>Algal genomes reveal evolutionary mosaicism and the fate of nucleomorphs.</title>
        <authorList>
            <consortium name="DOE Joint Genome Institute"/>
            <person name="Curtis B.A."/>
            <person name="Tanifuji G."/>
            <person name="Burki F."/>
            <person name="Gruber A."/>
            <person name="Irimia M."/>
            <person name="Maruyama S."/>
            <person name="Arias M.C."/>
            <person name="Ball S.G."/>
            <person name="Gile G.H."/>
            <person name="Hirakawa Y."/>
            <person name="Hopkins J.F."/>
            <person name="Kuo A."/>
            <person name="Rensing S.A."/>
            <person name="Schmutz J."/>
            <person name="Symeonidi A."/>
            <person name="Elias M."/>
            <person name="Eveleigh R.J."/>
            <person name="Herman E.K."/>
            <person name="Klute M.J."/>
            <person name="Nakayama T."/>
            <person name="Obornik M."/>
            <person name="Reyes-Prieto A."/>
            <person name="Armbrust E.V."/>
            <person name="Aves S.J."/>
            <person name="Beiko R.G."/>
            <person name="Coutinho P."/>
            <person name="Dacks J.B."/>
            <person name="Durnford D.G."/>
            <person name="Fast N.M."/>
            <person name="Green B.R."/>
            <person name="Grisdale C.J."/>
            <person name="Hempel F."/>
            <person name="Henrissat B."/>
            <person name="Hoppner M.P."/>
            <person name="Ishida K."/>
            <person name="Kim E."/>
            <person name="Koreny L."/>
            <person name="Kroth P.G."/>
            <person name="Liu Y."/>
            <person name="Malik S.B."/>
            <person name="Maier U.G."/>
            <person name="McRose D."/>
            <person name="Mock T."/>
            <person name="Neilson J.A."/>
            <person name="Onodera N.T."/>
            <person name="Poole A.M."/>
            <person name="Pritham E.J."/>
            <person name="Richards T.A."/>
            <person name="Rocap G."/>
            <person name="Roy S.W."/>
            <person name="Sarai C."/>
            <person name="Schaack S."/>
            <person name="Shirato S."/>
            <person name="Slamovits C.H."/>
            <person name="Spencer D.F."/>
            <person name="Suzuki S."/>
            <person name="Worden A.Z."/>
            <person name="Zauner S."/>
            <person name="Barry K."/>
            <person name="Bell C."/>
            <person name="Bharti A.K."/>
            <person name="Crow J.A."/>
            <person name="Grimwood J."/>
            <person name="Kramer R."/>
            <person name="Lindquist E."/>
            <person name="Lucas S."/>
            <person name="Salamov A."/>
            <person name="McFadden G.I."/>
            <person name="Lane C.E."/>
            <person name="Keeling P.J."/>
            <person name="Gray M.W."/>
            <person name="Grigoriev I.V."/>
            <person name="Archibald J.M."/>
        </authorList>
    </citation>
    <scope>NUCLEOTIDE SEQUENCE</scope>
    <source>
        <strain evidence="2 4">CCMP2712</strain>
    </source>
</reference>
<dbReference type="PaxDb" id="55529-EKX38073"/>
<keyword evidence="4" id="KW-1185">Reference proteome</keyword>